<comment type="caution">
    <text evidence="1">The sequence shown here is derived from an EMBL/GenBank/DDBJ whole genome shotgun (WGS) entry which is preliminary data.</text>
</comment>
<name>A0ABP6RRQ4_9PSEU</name>
<sequence>MSLVPEHRTLLGIDVVKSANNPGYHAEEIGSAVTELLTTALSGVGIGNDDVLMREWTGDGVLLTLPGPLLGAAMDSAQLLDMAAYRRNQRRKPEIRLRVAIHVGPVADAPGYHPAKKTLNRMLDATAVKNLFDRCVAGGPDGEVSTVLIVSEHAKTTAFDGDYLRLLRIGEFSPLPVRNKEHDADTWVRVPGMDSRSIADLLIEPGGADTVRRGDAEERAARISVTNVVHGGGNNGVQAGVIHGDVNLGNR</sequence>
<keyword evidence="2" id="KW-1185">Reference proteome</keyword>
<gene>
    <name evidence="1" type="ORF">GCM10020366_35690</name>
</gene>
<evidence type="ECO:0000313" key="2">
    <source>
        <dbReference type="Proteomes" id="UP001500483"/>
    </source>
</evidence>
<accession>A0ABP6RRQ4</accession>
<protein>
    <submittedName>
        <fullName evidence="1">Uncharacterized protein</fullName>
    </submittedName>
</protein>
<organism evidence="1 2">
    <name type="scientific">Saccharopolyspora gregorii</name>
    <dbReference type="NCBI Taxonomy" id="33914"/>
    <lineage>
        <taxon>Bacteria</taxon>
        <taxon>Bacillati</taxon>
        <taxon>Actinomycetota</taxon>
        <taxon>Actinomycetes</taxon>
        <taxon>Pseudonocardiales</taxon>
        <taxon>Pseudonocardiaceae</taxon>
        <taxon>Saccharopolyspora</taxon>
    </lineage>
</organism>
<dbReference type="EMBL" id="BAAAYK010000038">
    <property type="protein sequence ID" value="GAA3359485.1"/>
    <property type="molecule type" value="Genomic_DNA"/>
</dbReference>
<reference evidence="2" key="1">
    <citation type="journal article" date="2019" name="Int. J. Syst. Evol. Microbiol.">
        <title>The Global Catalogue of Microorganisms (GCM) 10K type strain sequencing project: providing services to taxonomists for standard genome sequencing and annotation.</title>
        <authorList>
            <consortium name="The Broad Institute Genomics Platform"/>
            <consortium name="The Broad Institute Genome Sequencing Center for Infectious Disease"/>
            <person name="Wu L."/>
            <person name="Ma J."/>
        </authorList>
    </citation>
    <scope>NUCLEOTIDE SEQUENCE [LARGE SCALE GENOMIC DNA]</scope>
    <source>
        <strain evidence="2">JCM 9687</strain>
    </source>
</reference>
<dbReference type="InterPro" id="IPR029787">
    <property type="entry name" value="Nucleotide_cyclase"/>
</dbReference>
<dbReference type="SUPFAM" id="SSF55073">
    <property type="entry name" value="Nucleotide cyclase"/>
    <property type="match status" value="1"/>
</dbReference>
<dbReference type="Proteomes" id="UP001500483">
    <property type="component" value="Unassembled WGS sequence"/>
</dbReference>
<evidence type="ECO:0000313" key="1">
    <source>
        <dbReference type="EMBL" id="GAA3359485.1"/>
    </source>
</evidence>
<proteinExistence type="predicted"/>